<dbReference type="Proteomes" id="UP000058305">
    <property type="component" value="Chromosome"/>
</dbReference>
<keyword evidence="1" id="KW-1133">Transmembrane helix</keyword>
<dbReference type="EMBL" id="CP014145">
    <property type="protein sequence ID" value="AMB59330.1"/>
    <property type="molecule type" value="Genomic_DNA"/>
</dbReference>
<protein>
    <submittedName>
        <fullName evidence="2">Uncharacterized protein</fullName>
    </submittedName>
</protein>
<feature type="transmembrane region" description="Helical" evidence="1">
    <location>
        <begin position="91"/>
        <end position="113"/>
    </location>
</feature>
<keyword evidence="3" id="KW-1185">Reference proteome</keyword>
<evidence type="ECO:0000256" key="1">
    <source>
        <dbReference type="SAM" id="Phobius"/>
    </source>
</evidence>
<dbReference type="RefSeq" id="WP_067228924.1">
    <property type="nucleotide sequence ID" value="NZ_CP014145.1"/>
</dbReference>
<dbReference type="InterPro" id="IPR047928">
    <property type="entry name" value="Perm_prefix_1"/>
</dbReference>
<organism evidence="2 3">
    <name type="scientific">Microterricola viridarii</name>
    <dbReference type="NCBI Taxonomy" id="412690"/>
    <lineage>
        <taxon>Bacteria</taxon>
        <taxon>Bacillati</taxon>
        <taxon>Actinomycetota</taxon>
        <taxon>Actinomycetes</taxon>
        <taxon>Micrococcales</taxon>
        <taxon>Microbacteriaceae</taxon>
        <taxon>Microterricola</taxon>
    </lineage>
</organism>
<dbReference type="KEGG" id="mvd:AWU67_11155"/>
<reference evidence="2 3" key="1">
    <citation type="journal article" date="2016" name="J. Biotechnol.">
        <title>First complete genome sequence of a species in the genus Microterricola, an extremophilic cold active enzyme producing bacterial strain ERGS5:02 isolated from Sikkim Himalaya.</title>
        <authorList>
            <person name="Himanshu"/>
            <person name="Swarnkar M.K."/>
            <person name="Singh D."/>
            <person name="Kumar R."/>
        </authorList>
    </citation>
    <scope>NUCLEOTIDE SEQUENCE [LARGE SCALE GENOMIC DNA]</scope>
    <source>
        <strain evidence="2 3">ERGS5:02</strain>
    </source>
</reference>
<dbReference type="AlphaFoldDB" id="A0A120I0N2"/>
<accession>A0A120I0N2</accession>
<feature type="transmembrane region" description="Helical" evidence="1">
    <location>
        <begin position="177"/>
        <end position="196"/>
    </location>
</feature>
<feature type="transmembrane region" description="Helical" evidence="1">
    <location>
        <begin position="222"/>
        <end position="242"/>
    </location>
</feature>
<dbReference type="NCBIfam" id="NF038403">
    <property type="entry name" value="perm_prefix_1"/>
    <property type="match status" value="1"/>
</dbReference>
<feature type="transmembrane region" description="Helical" evidence="1">
    <location>
        <begin position="254"/>
        <end position="275"/>
    </location>
</feature>
<gene>
    <name evidence="2" type="ORF">AWU67_11155</name>
</gene>
<keyword evidence="1" id="KW-0812">Transmembrane</keyword>
<feature type="transmembrane region" description="Helical" evidence="1">
    <location>
        <begin position="295"/>
        <end position="314"/>
    </location>
</feature>
<dbReference type="OrthoDB" id="3171769at2"/>
<evidence type="ECO:0000313" key="2">
    <source>
        <dbReference type="EMBL" id="AMB59330.1"/>
    </source>
</evidence>
<feature type="transmembrane region" description="Helical" evidence="1">
    <location>
        <begin position="125"/>
        <end position="147"/>
    </location>
</feature>
<sequence length="325" mass="35487">MSTPSTATLSERYVFAAGRSIPEKQRAELEPEFQELIADSIEAQRASGLSEPDAERAALVELGDPARLAARYTERSLQLIGPRYYLTWLRLLKLLLAIVVPVAAAGVALARMIDGGGVGDVIGGAVSTAISATVYVGFWVTVVFAIIDRKTASLAGPIVEWTPEMLPQMPRVERRSLSELISSVAFLALFGGWIIWQQFNSFFTDAAGAPIPLFSPALWSGWLPYFLGVILLEMGFAFWLYLRGRWTPTLAITNLALNLAFAVPALWLLLSGQLINPQFREAIPLDHSTAADVAGALYPTIAITVVVIALWDVIDGFIKAWRARE</sequence>
<reference evidence="3" key="2">
    <citation type="submission" date="2016-01" db="EMBL/GenBank/DDBJ databases">
        <title>First complete genome sequence of a species in the genus Microterricola, an extremophilic cold active enzyme producing strain ERGS5:02 isolated from Sikkim Himalaya.</title>
        <authorList>
            <person name="Kumar R."/>
            <person name="Singh D."/>
            <person name="Swarnkar M.K."/>
        </authorList>
    </citation>
    <scope>NUCLEOTIDE SEQUENCE [LARGE SCALE GENOMIC DNA]</scope>
    <source>
        <strain evidence="3">ERGS5:02</strain>
    </source>
</reference>
<evidence type="ECO:0000313" key="3">
    <source>
        <dbReference type="Proteomes" id="UP000058305"/>
    </source>
</evidence>
<name>A0A120I0N2_9MICO</name>
<keyword evidence="1" id="KW-0472">Membrane</keyword>
<proteinExistence type="predicted"/>